<dbReference type="STRING" id="1215104.GCA_000730585_02758"/>
<reference evidence="2" key="1">
    <citation type="submission" date="2017-06" db="EMBL/GenBank/DDBJ databases">
        <authorList>
            <person name="Varghese N."/>
            <person name="Submissions S."/>
        </authorList>
    </citation>
    <scope>NUCLEOTIDE SEQUENCE [LARGE SCALE GENOMIC DNA]</scope>
    <source>
        <strain evidence="2">DSM 22348</strain>
    </source>
</reference>
<dbReference type="RefSeq" id="WP_042124959.1">
    <property type="nucleotide sequence ID" value="NZ_FZOL01000003.1"/>
</dbReference>
<protein>
    <submittedName>
        <fullName evidence="1">Uncharacterized protein</fullName>
    </submittedName>
</protein>
<proteinExistence type="predicted"/>
<dbReference type="Proteomes" id="UP000198407">
    <property type="component" value="Unassembled WGS sequence"/>
</dbReference>
<name>A0A239BNM6_9PSED</name>
<gene>
    <name evidence="1" type="ORF">SAMN05444352_10397</name>
</gene>
<keyword evidence="2" id="KW-1185">Reference proteome</keyword>
<accession>A0A239BNM6</accession>
<evidence type="ECO:0000313" key="1">
    <source>
        <dbReference type="EMBL" id="SNS09476.1"/>
    </source>
</evidence>
<organism evidence="1 2">
    <name type="scientific">Pseudomonas japonica</name>
    <dbReference type="NCBI Taxonomy" id="256466"/>
    <lineage>
        <taxon>Bacteria</taxon>
        <taxon>Pseudomonadati</taxon>
        <taxon>Pseudomonadota</taxon>
        <taxon>Gammaproteobacteria</taxon>
        <taxon>Pseudomonadales</taxon>
        <taxon>Pseudomonadaceae</taxon>
        <taxon>Pseudomonas</taxon>
    </lineage>
</organism>
<dbReference type="OrthoDB" id="6895177at2"/>
<evidence type="ECO:0000313" key="2">
    <source>
        <dbReference type="Proteomes" id="UP000198407"/>
    </source>
</evidence>
<dbReference type="EMBL" id="FZOL01000003">
    <property type="protein sequence ID" value="SNS09476.1"/>
    <property type="molecule type" value="Genomic_DNA"/>
</dbReference>
<dbReference type="AlphaFoldDB" id="A0A239BNM6"/>
<sequence length="119" mass="13570">MKARIEKKSSKRLLEIAPSQFHGAWIDKGEPTELAYEQGTRVSNIWSVGGGVNYWGEGCDAYTVWEDWKMNWCWHGPFEPYPAGHRFEGYPNTDGFSPTTINLMKLAADCERSNGEHSR</sequence>